<dbReference type="Proteomes" id="UP000315647">
    <property type="component" value="Chromosome"/>
</dbReference>
<sequence precursor="true">MQKLKLIWSAGLCLGVMILCSACGGSDAPDLGNVTGTITLDGAPLADANVTFMPEKIRASSAKTDSAGKYELVYIRDEKGAALGDHKVVVSKLVNEKETIPPNYSDETELTAVVKSGDNEINFDLSSK</sequence>
<dbReference type="AlphaFoldDB" id="A0A517Q8M7"/>
<dbReference type="InterPro" id="IPR008969">
    <property type="entry name" value="CarboxyPept-like_regulatory"/>
</dbReference>
<dbReference type="RefSeq" id="WP_145450657.1">
    <property type="nucleotide sequence ID" value="NZ_CP037421.1"/>
</dbReference>
<feature type="chain" id="PRO_5021916143" description="Carboxypeptidase regulatory-like domain-containing protein" evidence="1">
    <location>
        <begin position="22"/>
        <end position="128"/>
    </location>
</feature>
<keyword evidence="1" id="KW-0732">Signal</keyword>
<organism evidence="2 3">
    <name type="scientific">Gimesia panareensis</name>
    <dbReference type="NCBI Taxonomy" id="2527978"/>
    <lineage>
        <taxon>Bacteria</taxon>
        <taxon>Pseudomonadati</taxon>
        <taxon>Planctomycetota</taxon>
        <taxon>Planctomycetia</taxon>
        <taxon>Planctomycetales</taxon>
        <taxon>Planctomycetaceae</taxon>
        <taxon>Gimesia</taxon>
    </lineage>
</organism>
<keyword evidence="3" id="KW-1185">Reference proteome</keyword>
<evidence type="ECO:0000256" key="1">
    <source>
        <dbReference type="SAM" id="SignalP"/>
    </source>
</evidence>
<gene>
    <name evidence="2" type="ORF">Enr10x_33030</name>
</gene>
<name>A0A517Q8M7_9PLAN</name>
<dbReference type="EMBL" id="CP037421">
    <property type="protein sequence ID" value="QDT27966.1"/>
    <property type="molecule type" value="Genomic_DNA"/>
</dbReference>
<evidence type="ECO:0000313" key="3">
    <source>
        <dbReference type="Proteomes" id="UP000315647"/>
    </source>
</evidence>
<evidence type="ECO:0000313" key="2">
    <source>
        <dbReference type="EMBL" id="QDT27966.1"/>
    </source>
</evidence>
<dbReference type="Gene3D" id="2.60.40.1120">
    <property type="entry name" value="Carboxypeptidase-like, regulatory domain"/>
    <property type="match status" value="1"/>
</dbReference>
<reference evidence="2 3" key="1">
    <citation type="submission" date="2019-03" db="EMBL/GenBank/DDBJ databases">
        <title>Deep-cultivation of Planctomycetes and their phenomic and genomic characterization uncovers novel biology.</title>
        <authorList>
            <person name="Wiegand S."/>
            <person name="Jogler M."/>
            <person name="Boedeker C."/>
            <person name="Pinto D."/>
            <person name="Vollmers J."/>
            <person name="Rivas-Marin E."/>
            <person name="Kohn T."/>
            <person name="Peeters S.H."/>
            <person name="Heuer A."/>
            <person name="Rast P."/>
            <person name="Oberbeckmann S."/>
            <person name="Bunk B."/>
            <person name="Jeske O."/>
            <person name="Meyerdierks A."/>
            <person name="Storesund J.E."/>
            <person name="Kallscheuer N."/>
            <person name="Luecker S."/>
            <person name="Lage O.M."/>
            <person name="Pohl T."/>
            <person name="Merkel B.J."/>
            <person name="Hornburger P."/>
            <person name="Mueller R.-W."/>
            <person name="Bruemmer F."/>
            <person name="Labrenz M."/>
            <person name="Spormann A.M."/>
            <person name="Op den Camp H."/>
            <person name="Overmann J."/>
            <person name="Amann R."/>
            <person name="Jetten M.S.M."/>
            <person name="Mascher T."/>
            <person name="Medema M.H."/>
            <person name="Devos D.P."/>
            <person name="Kaster A.-K."/>
            <person name="Ovreas L."/>
            <person name="Rohde M."/>
            <person name="Galperin M.Y."/>
            <person name="Jogler C."/>
        </authorList>
    </citation>
    <scope>NUCLEOTIDE SEQUENCE [LARGE SCALE GENOMIC DNA]</scope>
    <source>
        <strain evidence="2 3">Enr10</strain>
    </source>
</reference>
<accession>A0A517Q8M7</accession>
<evidence type="ECO:0008006" key="4">
    <source>
        <dbReference type="Google" id="ProtNLM"/>
    </source>
</evidence>
<feature type="signal peptide" evidence="1">
    <location>
        <begin position="1"/>
        <end position="21"/>
    </location>
</feature>
<proteinExistence type="predicted"/>
<dbReference type="SUPFAM" id="SSF49464">
    <property type="entry name" value="Carboxypeptidase regulatory domain-like"/>
    <property type="match status" value="1"/>
</dbReference>
<protein>
    <recommendedName>
        <fullName evidence="4">Carboxypeptidase regulatory-like domain-containing protein</fullName>
    </recommendedName>
</protein>